<protein>
    <submittedName>
        <fullName evidence="1">Uncharacterized protein</fullName>
    </submittedName>
</protein>
<reference evidence="1" key="2">
    <citation type="journal article" date="2015" name="Fish Shellfish Immunol.">
        <title>Early steps in the European eel (Anguilla anguilla)-Vibrio vulnificus interaction in the gills: Role of the RtxA13 toxin.</title>
        <authorList>
            <person name="Callol A."/>
            <person name="Pajuelo D."/>
            <person name="Ebbesson L."/>
            <person name="Teles M."/>
            <person name="MacKenzie S."/>
            <person name="Amaro C."/>
        </authorList>
    </citation>
    <scope>NUCLEOTIDE SEQUENCE</scope>
</reference>
<reference evidence="1" key="1">
    <citation type="submission" date="2014-11" db="EMBL/GenBank/DDBJ databases">
        <authorList>
            <person name="Amaro Gonzalez C."/>
        </authorList>
    </citation>
    <scope>NUCLEOTIDE SEQUENCE</scope>
</reference>
<accession>A0A0E9VQ75</accession>
<evidence type="ECO:0000313" key="1">
    <source>
        <dbReference type="EMBL" id="JAH80264.1"/>
    </source>
</evidence>
<sequence>MWYKAVLS</sequence>
<proteinExistence type="predicted"/>
<organism evidence="1">
    <name type="scientific">Anguilla anguilla</name>
    <name type="common">European freshwater eel</name>
    <name type="synonym">Muraena anguilla</name>
    <dbReference type="NCBI Taxonomy" id="7936"/>
    <lineage>
        <taxon>Eukaryota</taxon>
        <taxon>Metazoa</taxon>
        <taxon>Chordata</taxon>
        <taxon>Craniata</taxon>
        <taxon>Vertebrata</taxon>
        <taxon>Euteleostomi</taxon>
        <taxon>Actinopterygii</taxon>
        <taxon>Neopterygii</taxon>
        <taxon>Teleostei</taxon>
        <taxon>Anguilliformes</taxon>
        <taxon>Anguillidae</taxon>
        <taxon>Anguilla</taxon>
    </lineage>
</organism>
<dbReference type="EMBL" id="GBXM01028313">
    <property type="protein sequence ID" value="JAH80264.1"/>
    <property type="molecule type" value="Transcribed_RNA"/>
</dbReference>
<name>A0A0E9VQ75_ANGAN</name>